<evidence type="ECO:0000256" key="9">
    <source>
        <dbReference type="ARBA" id="ARBA00023204"/>
    </source>
</evidence>
<evidence type="ECO:0000256" key="16">
    <source>
        <dbReference type="ARBA" id="ARBA00042798"/>
    </source>
</evidence>
<keyword evidence="7" id="KW-0378">Hydrolase</keyword>
<evidence type="ECO:0000256" key="11">
    <source>
        <dbReference type="ARBA" id="ARBA00036904"/>
    </source>
</evidence>
<dbReference type="AlphaFoldDB" id="A0A346NPM6"/>
<evidence type="ECO:0000256" key="2">
    <source>
        <dbReference type="ARBA" id="ARBA00005582"/>
    </source>
</evidence>
<dbReference type="InterPro" id="IPR000086">
    <property type="entry name" value="NUDIX_hydrolase_dom"/>
</dbReference>
<evidence type="ECO:0000256" key="17">
    <source>
        <dbReference type="PIRSR" id="PIRSR603561-1"/>
    </source>
</evidence>
<dbReference type="CDD" id="cd03425">
    <property type="entry name" value="NUDIX_MutT_NudA_like"/>
    <property type="match status" value="1"/>
</dbReference>
<dbReference type="PROSITE" id="PS00893">
    <property type="entry name" value="NUDIX_BOX"/>
    <property type="match status" value="1"/>
</dbReference>
<feature type="binding site" evidence="18">
    <location>
        <position position="56"/>
    </location>
    <ligand>
        <name>Mg(2+)</name>
        <dbReference type="ChEBI" id="CHEBI:18420"/>
    </ligand>
</feature>
<dbReference type="KEGG" id="salm:D0Y50_14660"/>
<organism evidence="20 21">
    <name type="scientific">Salinimonas sediminis</name>
    <dbReference type="NCBI Taxonomy" id="2303538"/>
    <lineage>
        <taxon>Bacteria</taxon>
        <taxon>Pseudomonadati</taxon>
        <taxon>Pseudomonadota</taxon>
        <taxon>Gammaproteobacteria</taxon>
        <taxon>Alteromonadales</taxon>
        <taxon>Alteromonadaceae</taxon>
        <taxon>Alteromonas/Salinimonas group</taxon>
        <taxon>Salinimonas</taxon>
    </lineage>
</organism>
<accession>A0A346NPM6</accession>
<evidence type="ECO:0000256" key="5">
    <source>
        <dbReference type="ARBA" id="ARBA00022723"/>
    </source>
</evidence>
<dbReference type="OrthoDB" id="9810648at2"/>
<dbReference type="GO" id="GO:0006281">
    <property type="term" value="P:DNA repair"/>
    <property type="evidence" value="ECO:0007669"/>
    <property type="project" value="UniProtKB-KW"/>
</dbReference>
<evidence type="ECO:0000256" key="13">
    <source>
        <dbReference type="ARBA" id="ARBA00040794"/>
    </source>
</evidence>
<keyword evidence="5 18" id="KW-0479">Metal-binding</keyword>
<evidence type="ECO:0000256" key="12">
    <source>
        <dbReference type="ARBA" id="ARBA00038905"/>
    </source>
</evidence>
<evidence type="ECO:0000256" key="3">
    <source>
        <dbReference type="ARBA" id="ARBA00022457"/>
    </source>
</evidence>
<dbReference type="InterPro" id="IPR015797">
    <property type="entry name" value="NUDIX_hydrolase-like_dom_sf"/>
</dbReference>
<evidence type="ECO:0000256" key="14">
    <source>
        <dbReference type="ARBA" id="ARBA00041592"/>
    </source>
</evidence>
<dbReference type="PANTHER" id="PTHR47707">
    <property type="entry name" value="8-OXO-DGTP DIPHOSPHATASE"/>
    <property type="match status" value="1"/>
</dbReference>
<dbReference type="PROSITE" id="PS51462">
    <property type="entry name" value="NUDIX"/>
    <property type="match status" value="1"/>
</dbReference>
<dbReference type="SUPFAM" id="SSF55811">
    <property type="entry name" value="Nudix"/>
    <property type="match status" value="1"/>
</dbReference>
<dbReference type="InterPro" id="IPR029119">
    <property type="entry name" value="MutY_C"/>
</dbReference>
<comment type="catalytic activity">
    <reaction evidence="11">
        <text>8-oxo-GTP + H2O = 8-oxo-GMP + diphosphate + H(+)</text>
        <dbReference type="Rhea" id="RHEA:67616"/>
        <dbReference type="ChEBI" id="CHEBI:15377"/>
        <dbReference type="ChEBI" id="CHEBI:15378"/>
        <dbReference type="ChEBI" id="CHEBI:33019"/>
        <dbReference type="ChEBI" id="CHEBI:143553"/>
        <dbReference type="ChEBI" id="CHEBI:145694"/>
    </reaction>
</comment>
<dbReference type="EMBL" id="CP031769">
    <property type="protein sequence ID" value="AXR07483.1"/>
    <property type="molecule type" value="Genomic_DNA"/>
</dbReference>
<feature type="binding site" evidence="17">
    <location>
        <position position="118"/>
    </location>
    <ligand>
        <name>8-oxo-dGTP</name>
        <dbReference type="ChEBI" id="CHEBI:77896"/>
    </ligand>
</feature>
<dbReference type="InterPro" id="IPR020476">
    <property type="entry name" value="Nudix_hydrolase"/>
</dbReference>
<dbReference type="GO" id="GO:0044715">
    <property type="term" value="F:8-oxo-dGDP phosphatase activity"/>
    <property type="evidence" value="ECO:0007669"/>
    <property type="project" value="TreeGrafter"/>
</dbReference>
<sequence>MQHVLVAVGIVLRQGQTFITLRPDDKHQGGKWEFPGGKVEAGETTFAALKRELDEEIGIEVKHSTAFMRIEHDYGDKQVTLDIHIIDDFSNEPYGREQQQGRWVAIDALQSSQFPAANALIVEKLQQSDWLAV</sequence>
<evidence type="ECO:0000313" key="20">
    <source>
        <dbReference type="EMBL" id="AXR07483.1"/>
    </source>
</evidence>
<evidence type="ECO:0000259" key="19">
    <source>
        <dbReference type="PROSITE" id="PS51462"/>
    </source>
</evidence>
<evidence type="ECO:0000256" key="7">
    <source>
        <dbReference type="ARBA" id="ARBA00022801"/>
    </source>
</evidence>
<dbReference type="InterPro" id="IPR047127">
    <property type="entry name" value="MutT-like"/>
</dbReference>
<dbReference type="GO" id="GO:0035539">
    <property type="term" value="F:8-oxo-7,8-dihydrodeoxyguanosine triphosphate pyrophosphatase activity"/>
    <property type="evidence" value="ECO:0007669"/>
    <property type="project" value="UniProtKB-EC"/>
</dbReference>
<feature type="domain" description="Nudix hydrolase" evidence="19">
    <location>
        <begin position="1"/>
        <end position="127"/>
    </location>
</feature>
<comment type="cofactor">
    <cofactor evidence="1 18">
        <name>Mg(2+)</name>
        <dbReference type="ChEBI" id="CHEBI:18420"/>
    </cofactor>
</comment>
<evidence type="ECO:0000256" key="4">
    <source>
        <dbReference type="ARBA" id="ARBA00022705"/>
    </source>
</evidence>
<keyword evidence="4" id="KW-0235">DNA replication</keyword>
<dbReference type="FunFam" id="3.90.79.10:FF:000014">
    <property type="entry name" value="8-oxo-dGTP diphosphatase MutT"/>
    <property type="match status" value="1"/>
</dbReference>
<dbReference type="PANTHER" id="PTHR47707:SF1">
    <property type="entry name" value="NUDIX HYDROLASE FAMILY PROTEIN"/>
    <property type="match status" value="1"/>
</dbReference>
<dbReference type="GO" id="GO:0046872">
    <property type="term" value="F:metal ion binding"/>
    <property type="evidence" value="ECO:0007669"/>
    <property type="project" value="UniProtKB-KW"/>
</dbReference>
<evidence type="ECO:0000256" key="6">
    <source>
        <dbReference type="ARBA" id="ARBA00022763"/>
    </source>
</evidence>
<dbReference type="Pfam" id="PF14815">
    <property type="entry name" value="NUDIX_4"/>
    <property type="match status" value="1"/>
</dbReference>
<keyword evidence="8 18" id="KW-0460">Magnesium</keyword>
<evidence type="ECO:0000256" key="1">
    <source>
        <dbReference type="ARBA" id="ARBA00001946"/>
    </source>
</evidence>
<evidence type="ECO:0000256" key="15">
    <source>
        <dbReference type="ARBA" id="ARBA00041979"/>
    </source>
</evidence>
<dbReference type="NCBIfam" id="TIGR00586">
    <property type="entry name" value="mutt"/>
    <property type="match status" value="1"/>
</dbReference>
<keyword evidence="9" id="KW-0234">DNA repair</keyword>
<dbReference type="PRINTS" id="PR00502">
    <property type="entry name" value="NUDIXFAMILY"/>
</dbReference>
<feature type="binding site" evidence="17">
    <location>
        <position position="22"/>
    </location>
    <ligand>
        <name>8-oxo-dGTP</name>
        <dbReference type="ChEBI" id="CHEBI:77896"/>
    </ligand>
</feature>
<dbReference type="GO" id="GO:0006260">
    <property type="term" value="P:DNA replication"/>
    <property type="evidence" value="ECO:0007669"/>
    <property type="project" value="UniProtKB-KW"/>
</dbReference>
<feature type="binding site" evidence="18">
    <location>
        <position position="36"/>
    </location>
    <ligand>
        <name>Mg(2+)</name>
        <dbReference type="ChEBI" id="CHEBI:18420"/>
    </ligand>
</feature>
<feature type="binding site" evidence="17">
    <location>
        <begin position="33"/>
        <end position="36"/>
    </location>
    <ligand>
        <name>8-oxo-dGTP</name>
        <dbReference type="ChEBI" id="CHEBI:77896"/>
    </ligand>
</feature>
<keyword evidence="3" id="KW-0515">Mutator protein</keyword>
<dbReference type="InterPro" id="IPR003561">
    <property type="entry name" value="Mutator_MutT"/>
</dbReference>
<dbReference type="GO" id="GO:0044716">
    <property type="term" value="F:8-oxo-GDP phosphatase activity"/>
    <property type="evidence" value="ECO:0007669"/>
    <property type="project" value="TreeGrafter"/>
</dbReference>
<comment type="catalytic activity">
    <reaction evidence="10">
        <text>8-oxo-dGTP + H2O = 8-oxo-dGMP + diphosphate + H(+)</text>
        <dbReference type="Rhea" id="RHEA:31575"/>
        <dbReference type="ChEBI" id="CHEBI:15377"/>
        <dbReference type="ChEBI" id="CHEBI:15378"/>
        <dbReference type="ChEBI" id="CHEBI:33019"/>
        <dbReference type="ChEBI" id="CHEBI:63224"/>
        <dbReference type="ChEBI" id="CHEBI:77896"/>
        <dbReference type="EC" id="3.6.1.55"/>
    </reaction>
</comment>
<evidence type="ECO:0000256" key="8">
    <source>
        <dbReference type="ARBA" id="ARBA00022842"/>
    </source>
</evidence>
<evidence type="ECO:0000313" key="21">
    <source>
        <dbReference type="Proteomes" id="UP000262073"/>
    </source>
</evidence>
<feature type="binding site" evidence="17">
    <location>
        <position position="27"/>
    </location>
    <ligand>
        <name>8-oxo-dGTP</name>
        <dbReference type="ChEBI" id="CHEBI:77896"/>
    </ligand>
</feature>
<gene>
    <name evidence="20" type="primary">mutT</name>
    <name evidence="20" type="ORF">D0Y50_14660</name>
</gene>
<evidence type="ECO:0000256" key="18">
    <source>
        <dbReference type="PIRSR" id="PIRSR603561-2"/>
    </source>
</evidence>
<dbReference type="RefSeq" id="WP_108567551.1">
    <property type="nucleotide sequence ID" value="NZ_CP031769.1"/>
</dbReference>
<name>A0A346NPM6_9ALTE</name>
<reference evidence="20 21" key="1">
    <citation type="submission" date="2018-08" db="EMBL/GenBank/DDBJ databases">
        <title>Salinimonas sediminis sp. nov., a piezophilic bacterium isolated from a deep-sea sediment sample from the New Britain Trench.</title>
        <authorList>
            <person name="Cao J."/>
        </authorList>
    </citation>
    <scope>NUCLEOTIDE SEQUENCE [LARGE SCALE GENOMIC DNA]</scope>
    <source>
        <strain evidence="20 21">N102</strain>
    </source>
</reference>
<dbReference type="Gene3D" id="3.90.79.10">
    <property type="entry name" value="Nucleoside Triphosphate Pyrophosphohydrolase"/>
    <property type="match status" value="1"/>
</dbReference>
<proteinExistence type="inferred from homology"/>
<dbReference type="GO" id="GO:0008413">
    <property type="term" value="F:8-oxo-7,8-dihydroguanosine triphosphate pyrophosphatase activity"/>
    <property type="evidence" value="ECO:0007669"/>
    <property type="project" value="InterPro"/>
</dbReference>
<keyword evidence="6" id="KW-0227">DNA damage</keyword>
<evidence type="ECO:0000256" key="10">
    <source>
        <dbReference type="ARBA" id="ARBA00035861"/>
    </source>
</evidence>
<dbReference type="EC" id="3.6.1.55" evidence="12"/>
<comment type="similarity">
    <text evidence="2">Belongs to the Nudix hydrolase family.</text>
</comment>
<dbReference type="InterPro" id="IPR020084">
    <property type="entry name" value="NUDIX_hydrolase_CS"/>
</dbReference>
<protein>
    <recommendedName>
        <fullName evidence="13">8-oxo-dGTP diphosphatase</fullName>
        <ecNumber evidence="12">3.6.1.55</ecNumber>
    </recommendedName>
    <alternativeName>
        <fullName evidence="16">7,8-dihydro-8-oxoguanine-triphosphatase</fullName>
    </alternativeName>
    <alternativeName>
        <fullName evidence="15">Mutator protein MutT</fullName>
    </alternativeName>
    <alternativeName>
        <fullName evidence="14">dGTP pyrophosphohydrolase</fullName>
    </alternativeName>
</protein>
<dbReference type="Proteomes" id="UP000262073">
    <property type="component" value="Chromosome"/>
</dbReference>
<keyword evidence="21" id="KW-1185">Reference proteome</keyword>